<dbReference type="PANTHER" id="PTHR30204">
    <property type="entry name" value="REDOX-CYCLING DRUG-SENSING TRANSCRIPTIONAL ACTIVATOR SOXR"/>
    <property type="match status" value="1"/>
</dbReference>
<proteinExistence type="predicted"/>
<dbReference type="InterPro" id="IPR047057">
    <property type="entry name" value="MerR_fam"/>
</dbReference>
<sequence length="274" mass="32410">MFKIGEFSRITQVSIRMLRYYDEQGLLNPSLVDKSNGYRLYTADQIEMLNRIVLLRNLGFGVKEMKNMLASWNSEMMLTNLLKQIEKTQENIKIEQNRLMQMQGYLIDLHNQDKKLNIEIIMKQIPMQHVISLRRIMPSYYQEGMLWKELTESVEDIESIASNSSFSIYHDLDYREQDVDIEVCVVTEKELKYIGSDLIYRQVDAVPMAACFMIYGPYSNISIAYKEFAFWLEKHPEYRMAGENRQICHVSMCHTTNSEEYITELQIPLKYNEK</sequence>
<evidence type="ECO:0000259" key="2">
    <source>
        <dbReference type="PROSITE" id="PS50937"/>
    </source>
</evidence>
<dbReference type="SUPFAM" id="SSF55136">
    <property type="entry name" value="Probable bacterial effector-binding domain"/>
    <property type="match status" value="1"/>
</dbReference>
<evidence type="ECO:0000256" key="1">
    <source>
        <dbReference type="ARBA" id="ARBA00023125"/>
    </source>
</evidence>
<dbReference type="Gene3D" id="1.10.1660.10">
    <property type="match status" value="1"/>
</dbReference>
<dbReference type="RefSeq" id="WP_271713720.1">
    <property type="nucleotide sequence ID" value="NZ_AP024169.1"/>
</dbReference>
<protein>
    <submittedName>
        <fullName evidence="3">MerR family transcriptional regulator</fullName>
    </submittedName>
</protein>
<dbReference type="InterPro" id="IPR009061">
    <property type="entry name" value="DNA-bd_dom_put_sf"/>
</dbReference>
<dbReference type="GO" id="GO:0003700">
    <property type="term" value="F:DNA-binding transcription factor activity"/>
    <property type="evidence" value="ECO:0007669"/>
    <property type="project" value="InterPro"/>
</dbReference>
<dbReference type="InterPro" id="IPR000551">
    <property type="entry name" value="MerR-type_HTH_dom"/>
</dbReference>
<reference evidence="3 4" key="1">
    <citation type="submission" date="2020-11" db="EMBL/GenBank/DDBJ databases">
        <title>Draft genome sequencing of a Lachnospiraceae strain isolated from anoxic soil subjected to BSD treatment.</title>
        <authorList>
            <person name="Uek A."/>
            <person name="Tonouchi A."/>
        </authorList>
    </citation>
    <scope>NUCLEOTIDE SEQUENCE [LARGE SCALE GENOMIC DNA]</scope>
    <source>
        <strain evidence="3 4">TB5</strain>
    </source>
</reference>
<name>A0A7R7IG41_9FIRM</name>
<feature type="domain" description="HTH merR-type" evidence="2">
    <location>
        <begin position="1"/>
        <end position="71"/>
    </location>
</feature>
<keyword evidence="4" id="KW-1185">Reference proteome</keyword>
<evidence type="ECO:0000313" key="3">
    <source>
        <dbReference type="EMBL" id="BCN32693.1"/>
    </source>
</evidence>
<dbReference type="KEGG" id="ahb:bsdtb5_39880"/>
<dbReference type="Proteomes" id="UP000595897">
    <property type="component" value="Chromosome"/>
</dbReference>
<dbReference type="PROSITE" id="PS00552">
    <property type="entry name" value="HTH_MERR_1"/>
    <property type="match status" value="1"/>
</dbReference>
<keyword evidence="1" id="KW-0238">DNA-binding</keyword>
<organism evidence="3 4">
    <name type="scientific">Anaeromicropila herbilytica</name>
    <dbReference type="NCBI Taxonomy" id="2785025"/>
    <lineage>
        <taxon>Bacteria</taxon>
        <taxon>Bacillati</taxon>
        <taxon>Bacillota</taxon>
        <taxon>Clostridia</taxon>
        <taxon>Lachnospirales</taxon>
        <taxon>Lachnospiraceae</taxon>
        <taxon>Anaeromicropila</taxon>
    </lineage>
</organism>
<dbReference type="Gene3D" id="3.20.80.10">
    <property type="entry name" value="Regulatory factor, effector binding domain"/>
    <property type="match status" value="1"/>
</dbReference>
<dbReference type="Pfam" id="PF13411">
    <property type="entry name" value="MerR_1"/>
    <property type="match status" value="1"/>
</dbReference>
<dbReference type="InterPro" id="IPR010499">
    <property type="entry name" value="AraC_E-bd"/>
</dbReference>
<gene>
    <name evidence="3" type="ORF">bsdtb5_39880</name>
</gene>
<dbReference type="SMART" id="SM00871">
    <property type="entry name" value="AraC_E_bind"/>
    <property type="match status" value="1"/>
</dbReference>
<accession>A0A7R7IG41</accession>
<dbReference type="AlphaFoldDB" id="A0A7R7IG41"/>
<dbReference type="EMBL" id="AP024169">
    <property type="protein sequence ID" value="BCN32693.1"/>
    <property type="molecule type" value="Genomic_DNA"/>
</dbReference>
<dbReference type="InterPro" id="IPR011256">
    <property type="entry name" value="Reg_factor_effector_dom_sf"/>
</dbReference>
<dbReference type="SMART" id="SM00422">
    <property type="entry name" value="HTH_MERR"/>
    <property type="match status" value="1"/>
</dbReference>
<dbReference type="PROSITE" id="PS50937">
    <property type="entry name" value="HTH_MERR_2"/>
    <property type="match status" value="1"/>
</dbReference>
<evidence type="ECO:0000313" key="4">
    <source>
        <dbReference type="Proteomes" id="UP000595897"/>
    </source>
</evidence>
<dbReference type="GO" id="GO:0003677">
    <property type="term" value="F:DNA binding"/>
    <property type="evidence" value="ECO:0007669"/>
    <property type="project" value="UniProtKB-KW"/>
</dbReference>
<dbReference type="Pfam" id="PF06445">
    <property type="entry name" value="GyrI-like"/>
    <property type="match status" value="1"/>
</dbReference>
<dbReference type="PANTHER" id="PTHR30204:SF97">
    <property type="entry name" value="MERR FAMILY REGULATORY PROTEIN"/>
    <property type="match status" value="1"/>
</dbReference>
<dbReference type="InterPro" id="IPR029442">
    <property type="entry name" value="GyrI-like"/>
</dbReference>
<dbReference type="CDD" id="cd01107">
    <property type="entry name" value="HTH_BmrR"/>
    <property type="match status" value="1"/>
</dbReference>
<dbReference type="SUPFAM" id="SSF46955">
    <property type="entry name" value="Putative DNA-binding domain"/>
    <property type="match status" value="1"/>
</dbReference>